<dbReference type="Proteomes" id="UP000524535">
    <property type="component" value="Unassembled WGS sequence"/>
</dbReference>
<dbReference type="RefSeq" id="WP_183825831.1">
    <property type="nucleotide sequence ID" value="NZ_JACIGW010000004.1"/>
</dbReference>
<evidence type="ECO:0000313" key="8">
    <source>
        <dbReference type="EMBL" id="MBB4449361.1"/>
    </source>
</evidence>
<evidence type="ECO:0000313" key="9">
    <source>
        <dbReference type="Proteomes" id="UP000520770"/>
    </source>
</evidence>
<name>A0A7W6Y4L7_9HYPH</name>
<dbReference type="SUPFAM" id="SSF52172">
    <property type="entry name" value="CheY-like"/>
    <property type="match status" value="1"/>
</dbReference>
<dbReference type="GO" id="GO:0000160">
    <property type="term" value="P:phosphorelay signal transduction system"/>
    <property type="evidence" value="ECO:0007669"/>
    <property type="project" value="InterPro"/>
</dbReference>
<dbReference type="AlphaFoldDB" id="A0A7W6Y4L7"/>
<evidence type="ECO:0000256" key="1">
    <source>
        <dbReference type="ARBA" id="ARBA00022553"/>
    </source>
</evidence>
<feature type="domain" description="Response regulatory" evidence="5">
    <location>
        <begin position="18"/>
        <end position="136"/>
    </location>
</feature>
<dbReference type="Gene3D" id="3.40.50.2300">
    <property type="match status" value="1"/>
</dbReference>
<keyword evidence="10" id="KW-1185">Reference proteome</keyword>
<keyword evidence="2" id="KW-0805">Transcription regulation</keyword>
<dbReference type="InterPro" id="IPR050595">
    <property type="entry name" value="Bact_response_regulator"/>
</dbReference>
<comment type="caution">
    <text evidence="8">The sequence shown here is derived from an EMBL/GenBank/DDBJ whole genome shotgun (WGS) entry which is preliminary data.</text>
</comment>
<dbReference type="EMBL" id="JACIGW010000004">
    <property type="protein sequence ID" value="MBB4349847.1"/>
    <property type="molecule type" value="Genomic_DNA"/>
</dbReference>
<feature type="modified residue" description="4-aspartylphosphate" evidence="4">
    <location>
        <position position="68"/>
    </location>
</feature>
<dbReference type="EMBL" id="JACIHM010000014">
    <property type="protein sequence ID" value="MBB4449361.1"/>
    <property type="molecule type" value="Genomic_DNA"/>
</dbReference>
<proteinExistence type="predicted"/>
<dbReference type="EMBL" id="JACIGY010000014">
    <property type="protein sequence ID" value="MBB4414793.1"/>
    <property type="molecule type" value="Genomic_DNA"/>
</dbReference>
<evidence type="ECO:0000256" key="2">
    <source>
        <dbReference type="ARBA" id="ARBA00023015"/>
    </source>
</evidence>
<dbReference type="InterPro" id="IPR001789">
    <property type="entry name" value="Sig_transdc_resp-reg_receiver"/>
</dbReference>
<dbReference type="PANTHER" id="PTHR44591">
    <property type="entry name" value="STRESS RESPONSE REGULATOR PROTEIN 1"/>
    <property type="match status" value="1"/>
</dbReference>
<evidence type="ECO:0000313" key="7">
    <source>
        <dbReference type="EMBL" id="MBB4414793.1"/>
    </source>
</evidence>
<evidence type="ECO:0000313" key="11">
    <source>
        <dbReference type="Proteomes" id="UP000576087"/>
    </source>
</evidence>
<organism evidence="8 11">
    <name type="scientific">Aliirhizobium cellulosilyticum</name>
    <dbReference type="NCBI Taxonomy" id="393664"/>
    <lineage>
        <taxon>Bacteria</taxon>
        <taxon>Pseudomonadati</taxon>
        <taxon>Pseudomonadota</taxon>
        <taxon>Alphaproteobacteria</taxon>
        <taxon>Hyphomicrobiales</taxon>
        <taxon>Rhizobiaceae</taxon>
        <taxon>Aliirhizobium</taxon>
    </lineage>
</organism>
<evidence type="ECO:0000313" key="6">
    <source>
        <dbReference type="EMBL" id="MBB4349847.1"/>
    </source>
</evidence>
<evidence type="ECO:0000256" key="3">
    <source>
        <dbReference type="ARBA" id="ARBA00023163"/>
    </source>
</evidence>
<dbReference type="Proteomes" id="UP000520770">
    <property type="component" value="Unassembled WGS sequence"/>
</dbReference>
<evidence type="ECO:0000259" key="5">
    <source>
        <dbReference type="PROSITE" id="PS50110"/>
    </source>
</evidence>
<gene>
    <name evidence="7" type="ORF">GGE31_005339</name>
    <name evidence="6" type="ORF">GGE33_003610</name>
    <name evidence="8" type="ORF">GGE35_005215</name>
</gene>
<evidence type="ECO:0000256" key="4">
    <source>
        <dbReference type="PROSITE-ProRule" id="PRU00169"/>
    </source>
</evidence>
<keyword evidence="3" id="KW-0804">Transcription</keyword>
<dbReference type="InterPro" id="IPR011006">
    <property type="entry name" value="CheY-like_superfamily"/>
</dbReference>
<accession>A0A7W6Y4L7</accession>
<dbReference type="PANTHER" id="PTHR44591:SF3">
    <property type="entry name" value="RESPONSE REGULATORY DOMAIN-CONTAINING PROTEIN"/>
    <property type="match status" value="1"/>
</dbReference>
<evidence type="ECO:0000313" key="10">
    <source>
        <dbReference type="Proteomes" id="UP000524535"/>
    </source>
</evidence>
<reference evidence="9 10" key="1">
    <citation type="submission" date="2020-08" db="EMBL/GenBank/DDBJ databases">
        <title>Genomic Encyclopedia of Type Strains, Phase IV (KMG-V): Genome sequencing to study the core and pangenomes of soil and plant-associated prokaryotes.</title>
        <authorList>
            <person name="Whitman W."/>
        </authorList>
    </citation>
    <scope>NUCLEOTIDE SEQUENCE [LARGE SCALE GENOMIC DNA]</scope>
    <source>
        <strain evidence="7 10">SEMIA 444</strain>
        <strain evidence="6 9">SEMIA 448</strain>
        <strain evidence="8 11">SEMIA 452</strain>
    </source>
</reference>
<keyword evidence="1 4" id="KW-0597">Phosphoprotein</keyword>
<dbReference type="SMART" id="SM00448">
    <property type="entry name" value="REC"/>
    <property type="match status" value="1"/>
</dbReference>
<dbReference type="Pfam" id="PF00072">
    <property type="entry name" value="Response_reg"/>
    <property type="match status" value="1"/>
</dbReference>
<dbReference type="PROSITE" id="PS50110">
    <property type="entry name" value="RESPONSE_REGULATORY"/>
    <property type="match status" value="1"/>
</dbReference>
<sequence length="136" mass="15270">MLPAFFSGSVGAVKDVTRVLIAEDEFLLRLDAADSMRRLGWEVVEVSSADEAMELLRYRVTFDLLVTDIDMPGQADGLDLARYVRSAHSEMKIVIMSEDRGDRPTDPHLFELMVVKPLWNVGETLIKLMEADRNAG</sequence>
<dbReference type="Proteomes" id="UP000576087">
    <property type="component" value="Unassembled WGS sequence"/>
</dbReference>
<protein>
    <submittedName>
        <fullName evidence="8">CheY-like chemotaxis protein</fullName>
    </submittedName>
</protein>